<dbReference type="EMBL" id="CM023472">
    <property type="protein sequence ID" value="KAH7959590.1"/>
    <property type="molecule type" value="Genomic_DNA"/>
</dbReference>
<evidence type="ECO:0000313" key="2">
    <source>
        <dbReference type="Proteomes" id="UP000821865"/>
    </source>
</evidence>
<proteinExistence type="predicted"/>
<evidence type="ECO:0000313" key="1">
    <source>
        <dbReference type="EMBL" id="KAH7959590.1"/>
    </source>
</evidence>
<reference evidence="1" key="1">
    <citation type="submission" date="2020-05" db="EMBL/GenBank/DDBJ databases">
        <title>Large-scale comparative analyses of tick genomes elucidate their genetic diversity and vector capacities.</title>
        <authorList>
            <person name="Jia N."/>
            <person name="Wang J."/>
            <person name="Shi W."/>
            <person name="Du L."/>
            <person name="Sun Y."/>
            <person name="Zhan W."/>
            <person name="Jiang J."/>
            <person name="Wang Q."/>
            <person name="Zhang B."/>
            <person name="Ji P."/>
            <person name="Sakyi L.B."/>
            <person name="Cui X."/>
            <person name="Yuan T."/>
            <person name="Jiang B."/>
            <person name="Yang W."/>
            <person name="Lam T.T.-Y."/>
            <person name="Chang Q."/>
            <person name="Ding S."/>
            <person name="Wang X."/>
            <person name="Zhu J."/>
            <person name="Ruan X."/>
            <person name="Zhao L."/>
            <person name="Wei J."/>
            <person name="Que T."/>
            <person name="Du C."/>
            <person name="Cheng J."/>
            <person name="Dai P."/>
            <person name="Han X."/>
            <person name="Huang E."/>
            <person name="Gao Y."/>
            <person name="Liu J."/>
            <person name="Shao H."/>
            <person name="Ye R."/>
            <person name="Li L."/>
            <person name="Wei W."/>
            <person name="Wang X."/>
            <person name="Wang C."/>
            <person name="Yang T."/>
            <person name="Huo Q."/>
            <person name="Li W."/>
            <person name="Guo W."/>
            <person name="Chen H."/>
            <person name="Zhou L."/>
            <person name="Ni X."/>
            <person name="Tian J."/>
            <person name="Zhou Y."/>
            <person name="Sheng Y."/>
            <person name="Liu T."/>
            <person name="Pan Y."/>
            <person name="Xia L."/>
            <person name="Li J."/>
            <person name="Zhao F."/>
            <person name="Cao W."/>
        </authorList>
    </citation>
    <scope>NUCLEOTIDE SEQUENCE</scope>
    <source>
        <strain evidence="1">Dsil-2018</strain>
    </source>
</reference>
<name>A0ACB8D569_DERSI</name>
<protein>
    <submittedName>
        <fullName evidence="1">Uncharacterized protein</fullName>
    </submittedName>
</protein>
<organism evidence="1 2">
    <name type="scientific">Dermacentor silvarum</name>
    <name type="common">Tick</name>
    <dbReference type="NCBI Taxonomy" id="543639"/>
    <lineage>
        <taxon>Eukaryota</taxon>
        <taxon>Metazoa</taxon>
        <taxon>Ecdysozoa</taxon>
        <taxon>Arthropoda</taxon>
        <taxon>Chelicerata</taxon>
        <taxon>Arachnida</taxon>
        <taxon>Acari</taxon>
        <taxon>Parasitiformes</taxon>
        <taxon>Ixodida</taxon>
        <taxon>Ixodoidea</taxon>
        <taxon>Ixodidae</taxon>
        <taxon>Rhipicephalinae</taxon>
        <taxon>Dermacentor</taxon>
    </lineage>
</organism>
<keyword evidence="2" id="KW-1185">Reference proteome</keyword>
<sequence length="184" mass="20180">MLPANIDNELLIAVVEARLILCQAKHKEHKNRMKKNVLWLEVAAIVLPGVLNAGHLETLRLHGHCCLTSAAAKAAMLTWMPSFLSAVAHSCFVLSVEKMAAMVNDTKLLIAAVEQRPALWMASHRQHKDKYVKAALWREVAAAVMPGLGFEGHRPIIPAVRQAQQARCRGLQANQWGGASKPSC</sequence>
<accession>A0ACB8D569</accession>
<comment type="caution">
    <text evidence="1">The sequence shown here is derived from an EMBL/GenBank/DDBJ whole genome shotgun (WGS) entry which is preliminary data.</text>
</comment>
<gene>
    <name evidence="1" type="ORF">HPB49_012246</name>
</gene>
<dbReference type="Proteomes" id="UP000821865">
    <property type="component" value="Chromosome 3"/>
</dbReference>